<evidence type="ECO:0000256" key="1">
    <source>
        <dbReference type="ARBA" id="ARBA00022491"/>
    </source>
</evidence>
<feature type="domain" description="HTH tetR-type" evidence="6">
    <location>
        <begin position="8"/>
        <end position="68"/>
    </location>
</feature>
<feature type="DNA-binding region" description="H-T-H motif" evidence="5">
    <location>
        <begin position="31"/>
        <end position="50"/>
    </location>
</feature>
<dbReference type="Gene3D" id="1.10.357.10">
    <property type="entry name" value="Tetracycline Repressor, domain 2"/>
    <property type="match status" value="1"/>
</dbReference>
<dbReference type="InterPro" id="IPR039538">
    <property type="entry name" value="BetI_C"/>
</dbReference>
<evidence type="ECO:0000313" key="8">
    <source>
        <dbReference type="Proteomes" id="UP000586827"/>
    </source>
</evidence>
<proteinExistence type="predicted"/>
<keyword evidence="4" id="KW-0804">Transcription</keyword>
<evidence type="ECO:0000313" key="7">
    <source>
        <dbReference type="EMBL" id="NNH70517.1"/>
    </source>
</evidence>
<comment type="caution">
    <text evidence="7">The sequence shown here is derived from an EMBL/GenBank/DDBJ whole genome shotgun (WGS) entry which is preliminary data.</text>
</comment>
<dbReference type="AlphaFoldDB" id="A0A849C420"/>
<dbReference type="EMBL" id="JABELX010000004">
    <property type="protein sequence ID" value="NNH70517.1"/>
    <property type="molecule type" value="Genomic_DNA"/>
</dbReference>
<dbReference type="GO" id="GO:0003677">
    <property type="term" value="F:DNA binding"/>
    <property type="evidence" value="ECO:0007669"/>
    <property type="project" value="UniProtKB-UniRule"/>
</dbReference>
<evidence type="ECO:0000256" key="4">
    <source>
        <dbReference type="ARBA" id="ARBA00023163"/>
    </source>
</evidence>
<dbReference type="SUPFAM" id="SSF46689">
    <property type="entry name" value="Homeodomain-like"/>
    <property type="match status" value="1"/>
</dbReference>
<evidence type="ECO:0000259" key="6">
    <source>
        <dbReference type="PROSITE" id="PS50977"/>
    </source>
</evidence>
<keyword evidence="3 5" id="KW-0238">DNA-binding</keyword>
<dbReference type="Proteomes" id="UP000586827">
    <property type="component" value="Unassembled WGS sequence"/>
</dbReference>
<evidence type="ECO:0000256" key="2">
    <source>
        <dbReference type="ARBA" id="ARBA00023015"/>
    </source>
</evidence>
<keyword evidence="8" id="KW-1185">Reference proteome</keyword>
<dbReference type="InterPro" id="IPR036271">
    <property type="entry name" value="Tet_transcr_reg_TetR-rel_C_sf"/>
</dbReference>
<dbReference type="InterPro" id="IPR001647">
    <property type="entry name" value="HTH_TetR"/>
</dbReference>
<sequence length="197" mass="21152">MPKTIDHEQRKADVAAAVWRLIVSSGVSAVSLRTVAAEAGIVLGSLRHSFPTKADLLAYSMQLVHANVEKRVATHTSIQDPHALVTGILLELLPVDDQRYTEMRVNVALIAEAPAHPRLAELAEAAQTAIADLCLQLCRYLAETAHLHPTRDPGTEARRLHALIDGMALHILVTPSAAAATEAALSTYLKDLAAPSR</sequence>
<dbReference type="PROSITE" id="PS50977">
    <property type="entry name" value="HTH_TETR_2"/>
    <property type="match status" value="1"/>
</dbReference>
<reference evidence="7 8" key="1">
    <citation type="submission" date="2020-05" db="EMBL/GenBank/DDBJ databases">
        <title>MicrobeNet Type strains.</title>
        <authorList>
            <person name="Nicholson A.C."/>
        </authorList>
    </citation>
    <scope>NUCLEOTIDE SEQUENCE [LARGE SCALE GENOMIC DNA]</scope>
    <source>
        <strain evidence="7 8">JCM 3224</strain>
    </source>
</reference>
<dbReference type="Pfam" id="PF00440">
    <property type="entry name" value="TetR_N"/>
    <property type="match status" value="1"/>
</dbReference>
<organism evidence="7 8">
    <name type="scientific">Nocardia uniformis</name>
    <dbReference type="NCBI Taxonomy" id="53432"/>
    <lineage>
        <taxon>Bacteria</taxon>
        <taxon>Bacillati</taxon>
        <taxon>Actinomycetota</taxon>
        <taxon>Actinomycetes</taxon>
        <taxon>Mycobacteriales</taxon>
        <taxon>Nocardiaceae</taxon>
        <taxon>Nocardia</taxon>
    </lineage>
</organism>
<protein>
    <submittedName>
        <fullName evidence="7">TetR family transcriptional regulator</fullName>
    </submittedName>
</protein>
<accession>A0A849C420</accession>
<evidence type="ECO:0000256" key="5">
    <source>
        <dbReference type="PROSITE-ProRule" id="PRU00335"/>
    </source>
</evidence>
<keyword evidence="2" id="KW-0805">Transcription regulation</keyword>
<gene>
    <name evidence="7" type="ORF">HLB23_11690</name>
</gene>
<keyword evidence="1" id="KW-0678">Repressor</keyword>
<dbReference type="SUPFAM" id="SSF48498">
    <property type="entry name" value="Tetracyclin repressor-like, C-terminal domain"/>
    <property type="match status" value="1"/>
</dbReference>
<name>A0A849C420_9NOCA</name>
<dbReference type="Pfam" id="PF13977">
    <property type="entry name" value="TetR_C_6"/>
    <property type="match status" value="1"/>
</dbReference>
<dbReference type="InterPro" id="IPR009057">
    <property type="entry name" value="Homeodomain-like_sf"/>
</dbReference>
<evidence type="ECO:0000256" key="3">
    <source>
        <dbReference type="ARBA" id="ARBA00023125"/>
    </source>
</evidence>
<dbReference type="RefSeq" id="WP_067522816.1">
    <property type="nucleotide sequence ID" value="NZ_JABELX010000004.1"/>
</dbReference>